<dbReference type="SUPFAM" id="SSF51905">
    <property type="entry name" value="FAD/NAD(P)-binding domain"/>
    <property type="match status" value="1"/>
</dbReference>
<evidence type="ECO:0008006" key="6">
    <source>
        <dbReference type="Google" id="ProtNLM"/>
    </source>
</evidence>
<dbReference type="PANTHER" id="PTHR39757">
    <property type="match status" value="1"/>
</dbReference>
<dbReference type="EMBL" id="EF676819">
    <property type="protein sequence ID" value="ABR16701.1"/>
    <property type="molecule type" value="mRNA"/>
</dbReference>
<reference evidence="5" key="1">
    <citation type="submission" date="2007-06" db="EMBL/GenBank/DDBJ databases">
        <title>Full length cDNA sequences from Sitka Spruce (Picea sitchensis).</title>
        <authorList>
            <person name="Ralph S.G."/>
            <person name="Chun H.E."/>
            <person name="Liao N."/>
            <person name="Ali J."/>
            <person name="Reid K."/>
            <person name="Kolosova N."/>
            <person name="Cooper N."/>
            <person name="Cullis C."/>
            <person name="Jancsik S."/>
            <person name="Moore R."/>
            <person name="Mayo M."/>
            <person name="Wagner S."/>
            <person name="Holt R.A."/>
            <person name="Jones S.J.M."/>
            <person name="Marra M.A."/>
            <person name="Ritland C.E."/>
            <person name="Ritland K."/>
            <person name="Bohlmann J."/>
        </authorList>
    </citation>
    <scope>NUCLEOTIDE SEQUENCE</scope>
    <source>
        <tissue evidence="5">Green portion of the leader tissue</tissue>
    </source>
</reference>
<dbReference type="InterPro" id="IPR036188">
    <property type="entry name" value="FAD/NAD-bd_sf"/>
</dbReference>
<dbReference type="PRINTS" id="PR00411">
    <property type="entry name" value="PNDRDTASEI"/>
</dbReference>
<accession>B8LM21</accession>
<evidence type="ECO:0000256" key="3">
    <source>
        <dbReference type="ARBA" id="ARBA00023235"/>
    </source>
</evidence>
<dbReference type="GO" id="GO:0016117">
    <property type="term" value="P:carotenoid biosynthetic process"/>
    <property type="evidence" value="ECO:0007669"/>
    <property type="project" value="InterPro"/>
</dbReference>
<dbReference type="InterPro" id="IPR010108">
    <property type="entry name" value="Lycopene_cyclase_b/e"/>
</dbReference>
<evidence type="ECO:0000256" key="1">
    <source>
        <dbReference type="ARBA" id="ARBA00004829"/>
    </source>
</evidence>
<dbReference type="Gene3D" id="3.50.50.60">
    <property type="entry name" value="FAD/NAD(P)-binding domain"/>
    <property type="match status" value="1"/>
</dbReference>
<dbReference type="GO" id="GO:0016705">
    <property type="term" value="F:oxidoreductase activity, acting on paired donors, with incorporation or reduction of molecular oxygen"/>
    <property type="evidence" value="ECO:0007669"/>
    <property type="project" value="InterPro"/>
</dbReference>
<protein>
    <recommendedName>
        <fullName evidence="6">Lycopene epsilon-cyclase</fullName>
    </recommendedName>
</protein>
<dbReference type="AlphaFoldDB" id="B8LM21"/>
<organism evidence="5">
    <name type="scientific">Picea sitchensis</name>
    <name type="common">Sitka spruce</name>
    <name type="synonym">Pinus sitchensis</name>
    <dbReference type="NCBI Taxonomy" id="3332"/>
    <lineage>
        <taxon>Eukaryota</taxon>
        <taxon>Viridiplantae</taxon>
        <taxon>Streptophyta</taxon>
        <taxon>Embryophyta</taxon>
        <taxon>Tracheophyta</taxon>
        <taxon>Spermatophyta</taxon>
        <taxon>Pinopsida</taxon>
        <taxon>Pinidae</taxon>
        <taxon>Conifers I</taxon>
        <taxon>Pinales</taxon>
        <taxon>Pinaceae</taxon>
        <taxon>Picea</taxon>
    </lineage>
</organism>
<feature type="transmembrane region" description="Helical" evidence="4">
    <location>
        <begin position="532"/>
        <end position="551"/>
    </location>
</feature>
<proteinExistence type="evidence at transcript level"/>
<comment type="pathway">
    <text evidence="1">Carotenoid biosynthesis.</text>
</comment>
<keyword evidence="3" id="KW-0413">Isomerase</keyword>
<name>B8LM21_PICSI</name>
<comment type="similarity">
    <text evidence="2">Belongs to the lycopene cyclase family.</text>
</comment>
<dbReference type="PANTHER" id="PTHR39757:SF3">
    <property type="entry name" value="LYCOPENE EPSILON CYCLASE, CHLOROPLASTIC"/>
    <property type="match status" value="1"/>
</dbReference>
<dbReference type="Pfam" id="PF05834">
    <property type="entry name" value="Lycopene_cycl"/>
    <property type="match status" value="1"/>
</dbReference>
<evidence type="ECO:0000256" key="4">
    <source>
        <dbReference type="SAM" id="Phobius"/>
    </source>
</evidence>
<sequence>MALVVSLHHMALPRLTMKEGISVQNPGHRAFASSSKFLKCDFIRWIHPPNSNSKKKRRGCNHSDSTSFNRLRTQSPMCSATSIFRTHSIHTIKSLGTDTCDISIAEEEFADEQDFVKAGGTELEYAQMQATKALVQPKITDKLQPLRLGDECLDLVIMGCGPAGLSLAAESAKQGLTVGLIGPDMPFTNNYGVWEDEFEALGLENCIEHVWKDTAVYLKNNKPLLIGRAYGRVSRILLREELLKRCAEAGVLYLNSKVEKITEASDGHSVLSCENGVAIPCRLVTVASGAASGKFLQYELDGPPVGVQTAYGMEVEVENSPYDPEIMVFMDYRDYMNQNNTESDLKLPTFLYAMPLSPTRVFFEETCLASRPAMPFEPLKKRLLARLKRLGVQISHLYEEEWSYIPVGGSLPNTRQKHLGFGAAASMVHPATGYSVVRSLSEAPSYAAAIASALKDATGDGAIMAYQLNTKDAASRAWETLWPKERKRQRVFFLFGLELILQLNIDGTRMFFETFFQLPEWMWKGFLAARLSSIDLILFALVMFIMAPNYMRYCLIKHLMLDPSGAKLVQTYAGL</sequence>
<keyword evidence="4" id="KW-0812">Transmembrane</keyword>
<keyword evidence="4" id="KW-1133">Transmembrane helix</keyword>
<evidence type="ECO:0000256" key="2">
    <source>
        <dbReference type="ARBA" id="ARBA00006599"/>
    </source>
</evidence>
<dbReference type="NCBIfam" id="TIGR01790">
    <property type="entry name" value="carotene-cycl"/>
    <property type="match status" value="1"/>
</dbReference>
<evidence type="ECO:0000313" key="5">
    <source>
        <dbReference type="EMBL" id="ABR16701.1"/>
    </source>
</evidence>
<keyword evidence="4" id="KW-0472">Membrane</keyword>
<dbReference type="GO" id="GO:0016860">
    <property type="term" value="F:intramolecular oxidoreductase activity"/>
    <property type="evidence" value="ECO:0007669"/>
    <property type="project" value="UniProtKB-ARBA"/>
</dbReference>